<dbReference type="InterPro" id="IPR021133">
    <property type="entry name" value="HEAT_type_2"/>
</dbReference>
<gene>
    <name evidence="1" type="ORF">SAMN05518682_0211</name>
</gene>
<dbReference type="AlphaFoldDB" id="A0A1N6N6U9"/>
<dbReference type="PROSITE" id="PS50077">
    <property type="entry name" value="HEAT_REPEAT"/>
    <property type="match status" value="1"/>
</dbReference>
<dbReference type="InterPro" id="IPR016024">
    <property type="entry name" value="ARM-type_fold"/>
</dbReference>
<name>A0A1N6N6U9_9MICO</name>
<evidence type="ECO:0000313" key="2">
    <source>
        <dbReference type="Proteomes" id="UP000186235"/>
    </source>
</evidence>
<dbReference type="Gene3D" id="1.25.10.10">
    <property type="entry name" value="Leucine-rich Repeat Variant"/>
    <property type="match status" value="1"/>
</dbReference>
<protein>
    <submittedName>
        <fullName evidence="1">HEAT repeat-containing protein</fullName>
    </submittedName>
</protein>
<dbReference type="EMBL" id="FTMI01000001">
    <property type="protein sequence ID" value="SIP87848.1"/>
    <property type="molecule type" value="Genomic_DNA"/>
</dbReference>
<evidence type="ECO:0000313" key="1">
    <source>
        <dbReference type="EMBL" id="SIP87848.1"/>
    </source>
</evidence>
<keyword evidence="2" id="KW-1185">Reference proteome</keyword>
<dbReference type="SUPFAM" id="SSF48371">
    <property type="entry name" value="ARM repeat"/>
    <property type="match status" value="1"/>
</dbReference>
<proteinExistence type="predicted"/>
<dbReference type="InterPro" id="IPR011989">
    <property type="entry name" value="ARM-like"/>
</dbReference>
<sequence>MDIVRAAEAFAAWARTHPQDFGEWETDYLEWPAVYDCARALLADRPFQEWNDAEKQSFLYLLARDNEVEDLADLLAEHPKTLAHVAEHVCATPSSAEAHARWQVAAYLPAIGTEAIPLLVTLVADEDEYVRRRALLSLGALRAPVAERCAVAAWESGLEYQRIAALHVLHEVGSPRFSTYARLAAGDSRPYVRRAAQRLG</sequence>
<dbReference type="Pfam" id="PF13646">
    <property type="entry name" value="HEAT_2"/>
    <property type="match status" value="1"/>
</dbReference>
<dbReference type="RefSeq" id="WP_076403341.1">
    <property type="nucleotide sequence ID" value="NZ_FTMI01000001.1"/>
</dbReference>
<organism evidence="1 2">
    <name type="scientific">Cellulosimicrobium aquatile</name>
    <dbReference type="NCBI Taxonomy" id="1612203"/>
    <lineage>
        <taxon>Bacteria</taxon>
        <taxon>Bacillati</taxon>
        <taxon>Actinomycetota</taxon>
        <taxon>Actinomycetes</taxon>
        <taxon>Micrococcales</taxon>
        <taxon>Promicromonosporaceae</taxon>
        <taxon>Cellulosimicrobium</taxon>
    </lineage>
</organism>
<reference evidence="2" key="1">
    <citation type="submission" date="2017-01" db="EMBL/GenBank/DDBJ databases">
        <authorList>
            <person name="Varghese N."/>
            <person name="Submissions S."/>
        </authorList>
    </citation>
    <scope>NUCLEOTIDE SEQUENCE [LARGE SCALE GENOMIC DNA]</scope>
    <source>
        <strain evidence="2">3bp</strain>
    </source>
</reference>
<accession>A0A1N6N6U9</accession>
<dbReference type="Proteomes" id="UP000186235">
    <property type="component" value="Unassembled WGS sequence"/>
</dbReference>